<dbReference type="InParanoid" id="A0A024GL82"/>
<proteinExistence type="predicted"/>
<accession>A0A024GL82</accession>
<organism evidence="2 3">
    <name type="scientific">Albugo candida</name>
    <dbReference type="NCBI Taxonomy" id="65357"/>
    <lineage>
        <taxon>Eukaryota</taxon>
        <taxon>Sar</taxon>
        <taxon>Stramenopiles</taxon>
        <taxon>Oomycota</taxon>
        <taxon>Peronosporomycetes</taxon>
        <taxon>Albuginales</taxon>
        <taxon>Albuginaceae</taxon>
        <taxon>Albugo</taxon>
    </lineage>
</organism>
<evidence type="ECO:0000313" key="2">
    <source>
        <dbReference type="EMBL" id="CCI47648.1"/>
    </source>
</evidence>
<evidence type="ECO:0000256" key="1">
    <source>
        <dbReference type="SAM" id="Phobius"/>
    </source>
</evidence>
<comment type="caution">
    <text evidence="2">The sequence shown here is derived from an EMBL/GenBank/DDBJ whole genome shotgun (WGS) entry which is preliminary data.</text>
</comment>
<keyword evidence="1" id="KW-1133">Transmembrane helix</keyword>
<keyword evidence="1" id="KW-0472">Membrane</keyword>
<dbReference type="EMBL" id="CAIX01000179">
    <property type="protein sequence ID" value="CCI47648.1"/>
    <property type="molecule type" value="Genomic_DNA"/>
</dbReference>
<feature type="transmembrane region" description="Helical" evidence="1">
    <location>
        <begin position="91"/>
        <end position="108"/>
    </location>
</feature>
<name>A0A024GL82_9STRA</name>
<reference evidence="2 3" key="1">
    <citation type="submission" date="2012-05" db="EMBL/GenBank/DDBJ databases">
        <title>Recombination and specialization in a pathogen metapopulation.</title>
        <authorList>
            <person name="Gardiner A."/>
            <person name="Kemen E."/>
            <person name="Schultz-Larsen T."/>
            <person name="MacLean D."/>
            <person name="Van Oosterhout C."/>
            <person name="Jones J.D.G."/>
        </authorList>
    </citation>
    <scope>NUCLEOTIDE SEQUENCE [LARGE SCALE GENOMIC DNA]</scope>
    <source>
        <strain evidence="2 3">Ac Nc2</strain>
    </source>
</reference>
<sequence>MVFPLRHHHRVHLHSQHQYPTTHPLALLQFLLVALRLFEFVSFQDMQWWHGSLQLTARAFFVSELHQMQSLSTISQAFVNLLAMLYYFHSYYLPPSSLLLSCVFCHSGDFYRRHRTQSLYRKKSNTADLLYSSMICGFFCPASILSDHLYVDDTPLKTAYPSILSLKNRESMRDRSDSPHVFEYAGRYLLFFACFRISLTQTQLSEL</sequence>
<keyword evidence="3" id="KW-1185">Reference proteome</keyword>
<keyword evidence="1" id="KW-0812">Transmembrane</keyword>
<dbReference type="Proteomes" id="UP000053237">
    <property type="component" value="Unassembled WGS sequence"/>
</dbReference>
<protein>
    <submittedName>
        <fullName evidence="2">Uncharacterized protein</fullName>
    </submittedName>
</protein>
<feature type="transmembrane region" description="Helical" evidence="1">
    <location>
        <begin position="129"/>
        <end position="151"/>
    </location>
</feature>
<gene>
    <name evidence="2" type="ORF">BN9_086550</name>
</gene>
<dbReference type="AlphaFoldDB" id="A0A024GL82"/>
<evidence type="ECO:0000313" key="3">
    <source>
        <dbReference type="Proteomes" id="UP000053237"/>
    </source>
</evidence>